<dbReference type="EMBL" id="JAENHL010000007">
    <property type="protein sequence ID" value="MBK1868543.1"/>
    <property type="molecule type" value="Genomic_DNA"/>
</dbReference>
<dbReference type="Proteomes" id="UP000616151">
    <property type="component" value="Unassembled WGS sequence"/>
</dbReference>
<organism evidence="1 2">
    <name type="scientific">Taklimakanibacter albus</name>
    <dbReference type="NCBI Taxonomy" id="2800327"/>
    <lineage>
        <taxon>Bacteria</taxon>
        <taxon>Pseudomonadati</taxon>
        <taxon>Pseudomonadota</taxon>
        <taxon>Alphaproteobacteria</taxon>
        <taxon>Hyphomicrobiales</taxon>
        <taxon>Aestuariivirgaceae</taxon>
        <taxon>Taklimakanibacter</taxon>
    </lineage>
</organism>
<protein>
    <submittedName>
        <fullName evidence="1">Glycosyltransferase</fullName>
    </submittedName>
</protein>
<name>A0ACC5R7E4_9HYPH</name>
<proteinExistence type="predicted"/>
<keyword evidence="2" id="KW-1185">Reference proteome</keyword>
<comment type="caution">
    <text evidence="1">The sequence shown here is derived from an EMBL/GenBank/DDBJ whole genome shotgun (WGS) entry which is preliminary data.</text>
</comment>
<gene>
    <name evidence="1" type="ORF">JHL16_19465</name>
</gene>
<sequence>MSTGGPSLSIITTCKGRLAHLKESLPAMAAQPGAEVVVVDYDCPEATTAYVREHFPAVKVVKVEGRPYFNNWEARNIGAAQATAPLLVFVDADTMLAGDFATWVTGAVTPGTYGKMPNALELSIHKDDVLRNGANRLEGLIVMPAATFRDLEGYDALLQGWGAGGDTDLVDRLDFHQHKKVVLPEALVTRAIAHSDAERVRFHKLSISESHLIGLLYRTSKLSMMKLFDRELAREDRARLHALAVEAVRRRSPSAAGLDLTVLSNAVPGSNYTIEQKLMTRVIWKI</sequence>
<evidence type="ECO:0000313" key="1">
    <source>
        <dbReference type="EMBL" id="MBK1868543.1"/>
    </source>
</evidence>
<accession>A0ACC5R7E4</accession>
<reference evidence="1" key="1">
    <citation type="submission" date="2021-01" db="EMBL/GenBank/DDBJ databases">
        <authorList>
            <person name="Sun Q."/>
        </authorList>
    </citation>
    <scope>NUCLEOTIDE SEQUENCE</scope>
    <source>
        <strain evidence="1">YIM B02566</strain>
    </source>
</reference>
<evidence type="ECO:0000313" key="2">
    <source>
        <dbReference type="Proteomes" id="UP000616151"/>
    </source>
</evidence>